<keyword evidence="2" id="KW-1185">Reference proteome</keyword>
<evidence type="ECO:0008006" key="3">
    <source>
        <dbReference type="Google" id="ProtNLM"/>
    </source>
</evidence>
<organism evidence="1 2">
    <name type="scientific">Photobacterium jeanii</name>
    <dbReference type="NCBI Taxonomy" id="858640"/>
    <lineage>
        <taxon>Bacteria</taxon>
        <taxon>Pseudomonadati</taxon>
        <taxon>Pseudomonadota</taxon>
        <taxon>Gammaproteobacteria</taxon>
        <taxon>Vibrionales</taxon>
        <taxon>Vibrionaceae</taxon>
        <taxon>Photobacterium</taxon>
    </lineage>
</organism>
<protein>
    <recommendedName>
        <fullName evidence="3">DUF2799 domain-containing protein</fullName>
    </recommendedName>
</protein>
<sequence length="117" mass="12802">MQQTKAVWLVCAIAAVGLSGCTNSEMSNIDTGLDNYQFLPDEYDVETEYDSIYYYGFNQGCALKTYRDTSGRLPVSVDPTLEGRSSKYSDGVEAGKKACADGVPRTIPEYLSNNSSQ</sequence>
<dbReference type="AlphaFoldDB" id="A0A178K1F5"/>
<evidence type="ECO:0000313" key="1">
    <source>
        <dbReference type="EMBL" id="OAN11111.1"/>
    </source>
</evidence>
<gene>
    <name evidence="1" type="ORF">A3K86_19260</name>
</gene>
<dbReference type="EMBL" id="LVHF01000033">
    <property type="protein sequence ID" value="OAN11111.1"/>
    <property type="molecule type" value="Genomic_DNA"/>
</dbReference>
<dbReference type="Proteomes" id="UP000078503">
    <property type="component" value="Unassembled WGS sequence"/>
</dbReference>
<dbReference type="OrthoDB" id="5818753at2"/>
<comment type="caution">
    <text evidence="1">The sequence shown here is derived from an EMBL/GenBank/DDBJ whole genome shotgun (WGS) entry which is preliminary data.</text>
</comment>
<accession>A0A178K1F5</accession>
<dbReference type="PROSITE" id="PS51257">
    <property type="entry name" value="PROKAR_LIPOPROTEIN"/>
    <property type="match status" value="1"/>
</dbReference>
<proteinExistence type="predicted"/>
<evidence type="ECO:0000313" key="2">
    <source>
        <dbReference type="Proteomes" id="UP000078503"/>
    </source>
</evidence>
<reference evidence="1 2" key="1">
    <citation type="submission" date="2016-03" db="EMBL/GenBank/DDBJ databases">
        <title>Photobacterium proteolyticum sp. nov. a protease producing bacterium isolated from ocean sediments of Laizhou Bay.</title>
        <authorList>
            <person name="Li Y."/>
        </authorList>
    </citation>
    <scope>NUCLEOTIDE SEQUENCE [LARGE SCALE GENOMIC DNA]</scope>
    <source>
        <strain evidence="1 2">R-40508</strain>
    </source>
</reference>
<dbReference type="RefSeq" id="WP_068335225.1">
    <property type="nucleotide sequence ID" value="NZ_LVHF01000033.1"/>
</dbReference>
<name>A0A178K1F5_9GAMM</name>